<protein>
    <recommendedName>
        <fullName evidence="3">Intein C-terminal splicing domain-containing protein</fullName>
    </recommendedName>
</protein>
<evidence type="ECO:0000313" key="2">
    <source>
        <dbReference type="Proteomes" id="UP001515943"/>
    </source>
</evidence>
<dbReference type="Proteomes" id="UP001515943">
    <property type="component" value="Unassembled WGS sequence"/>
</dbReference>
<organism evidence="1 2">
    <name type="scientific">Lentzea indica</name>
    <dbReference type="NCBI Taxonomy" id="2604800"/>
    <lineage>
        <taxon>Bacteria</taxon>
        <taxon>Bacillati</taxon>
        <taxon>Actinomycetota</taxon>
        <taxon>Actinomycetes</taxon>
        <taxon>Pseudonocardiales</taxon>
        <taxon>Pseudonocardiaceae</taxon>
        <taxon>Lentzea</taxon>
    </lineage>
</organism>
<evidence type="ECO:0000313" key="1">
    <source>
        <dbReference type="EMBL" id="NKE58350.1"/>
    </source>
</evidence>
<dbReference type="Pfam" id="PF07591">
    <property type="entry name" value="PT-HINT"/>
    <property type="match status" value="1"/>
</dbReference>
<dbReference type="Gene3D" id="2.170.16.10">
    <property type="entry name" value="Hedgehog/Intein (Hint) domain"/>
    <property type="match status" value="1"/>
</dbReference>
<evidence type="ECO:0008006" key="3">
    <source>
        <dbReference type="Google" id="ProtNLM"/>
    </source>
</evidence>
<dbReference type="SUPFAM" id="SSF51294">
    <property type="entry name" value="Hedgehog/intein (Hint) domain"/>
    <property type="match status" value="1"/>
</dbReference>
<keyword evidence="2" id="KW-1185">Reference proteome</keyword>
<gene>
    <name evidence="1" type="ORF">FXN61_16570</name>
</gene>
<name>A0ABX1FHF3_9PSEU</name>
<sequence length="237" mass="25455">MADGSTKRIDEVRLGDQVLATDPETGESGVREVTATIIGEDVKFLVEIEVDGAGKIVATDRHPFWLPDENRWADAKDLRTGSVLRTSAGTSVQITAIKKRTAIKRVHNLAVDDIHTYYVVAGSTSVLVHNTGPCGVDLDAMSKSGMRPDKGKKTRAGRECQKHMDRGDLDVVPGKKLDSAGQNLLDDIFTNPGTVSSSVTSGNFAGGTRYIMPDSAGGRGYGATFDANGDFQYFGRY</sequence>
<accession>A0ABX1FHF3</accession>
<reference evidence="1 2" key="1">
    <citation type="submission" date="2019-08" db="EMBL/GenBank/DDBJ databases">
        <title>Lentzea from Indian Himalayas.</title>
        <authorList>
            <person name="Mandal S."/>
            <person name="Mallick Gupta A."/>
            <person name="Maiti P.K."/>
            <person name="Sarkar J."/>
            <person name="Mandal S."/>
        </authorList>
    </citation>
    <scope>NUCLEOTIDE SEQUENCE [LARGE SCALE GENOMIC DNA]</scope>
    <source>
        <strain evidence="1 2">PSKA42</strain>
    </source>
</reference>
<dbReference type="EMBL" id="VSRL01000052">
    <property type="protein sequence ID" value="NKE58350.1"/>
    <property type="molecule type" value="Genomic_DNA"/>
</dbReference>
<comment type="caution">
    <text evidence="1">The sequence shown here is derived from an EMBL/GenBank/DDBJ whole genome shotgun (WGS) entry which is preliminary data.</text>
</comment>
<proteinExistence type="predicted"/>
<dbReference type="InterPro" id="IPR036844">
    <property type="entry name" value="Hint_dom_sf"/>
</dbReference>